<evidence type="ECO:0000313" key="2">
    <source>
        <dbReference type="EMBL" id="NEL55023.1"/>
    </source>
</evidence>
<dbReference type="AlphaFoldDB" id="A0A7K3WHN0"/>
<sequence>MRGAGAAVPQWDDVELVVVAYRSRAQVEAMLAGLPANLPVAVVDNSDGADGLGALVTARPHGRYLSGGGVGFARAANLGARTSTASVVVFVKPSARPTTADLATLVEDVVTDPGCSASAAVLTDPEGRSQRGVGGWEPSPRRALVHAVGLHKLWPHAGIYARPPIGVPLEVDWVNGGVMAVRRETFLELGCFDEGFHVFNEDMAFGWASRQHGLRQRLRTDVAVPSAVGGSGGPALDLWRLRGASMARYLDRYHPGRRVGNEVAVVVLALGSLARAAVQTLRRDGDEARASRVYARGLLTRRAYMEGRLVSRR</sequence>
<dbReference type="SUPFAM" id="SSF53448">
    <property type="entry name" value="Nucleotide-diphospho-sugar transferases"/>
    <property type="match status" value="1"/>
</dbReference>
<proteinExistence type="predicted"/>
<accession>A0A7K3WHN0</accession>
<comment type="caution">
    <text evidence="2">The sequence shown here is derived from an EMBL/GenBank/DDBJ whole genome shotgun (WGS) entry which is preliminary data.</text>
</comment>
<dbReference type="GO" id="GO:0016740">
    <property type="term" value="F:transferase activity"/>
    <property type="evidence" value="ECO:0007669"/>
    <property type="project" value="UniProtKB-KW"/>
</dbReference>
<evidence type="ECO:0000313" key="3">
    <source>
        <dbReference type="Proteomes" id="UP000470470"/>
    </source>
</evidence>
<protein>
    <submittedName>
        <fullName evidence="2">Glycosyltransferase family 2 protein</fullName>
    </submittedName>
</protein>
<name>A0A7K3WHN0_9ACTN</name>
<dbReference type="InterPro" id="IPR029044">
    <property type="entry name" value="Nucleotide-diphossugar_trans"/>
</dbReference>
<dbReference type="Proteomes" id="UP000470470">
    <property type="component" value="Unassembled WGS sequence"/>
</dbReference>
<feature type="region of interest" description="Disordered" evidence="1">
    <location>
        <begin position="117"/>
        <end position="136"/>
    </location>
</feature>
<evidence type="ECO:0000256" key="1">
    <source>
        <dbReference type="SAM" id="MobiDB-lite"/>
    </source>
</evidence>
<keyword evidence="3" id="KW-1185">Reference proteome</keyword>
<dbReference type="PANTHER" id="PTHR43179:SF7">
    <property type="entry name" value="RHAMNOSYLTRANSFERASE WBBL"/>
    <property type="match status" value="1"/>
</dbReference>
<dbReference type="EMBL" id="JAAGWK010000019">
    <property type="protein sequence ID" value="NEL55023.1"/>
    <property type="molecule type" value="Genomic_DNA"/>
</dbReference>
<organism evidence="2 3">
    <name type="scientific">Goekera deserti</name>
    <dbReference type="NCBI Taxonomy" id="2497753"/>
    <lineage>
        <taxon>Bacteria</taxon>
        <taxon>Bacillati</taxon>
        <taxon>Actinomycetota</taxon>
        <taxon>Actinomycetes</taxon>
        <taxon>Geodermatophilales</taxon>
        <taxon>Geodermatophilaceae</taxon>
        <taxon>Goekera</taxon>
    </lineage>
</organism>
<reference evidence="2 3" key="1">
    <citation type="submission" date="2020-02" db="EMBL/GenBank/DDBJ databases">
        <title>The whole genome sequence of CPCC 205119.</title>
        <authorList>
            <person name="Jiang Z."/>
        </authorList>
    </citation>
    <scope>NUCLEOTIDE SEQUENCE [LARGE SCALE GENOMIC DNA]</scope>
    <source>
        <strain evidence="2 3">CPCC 205119</strain>
    </source>
</reference>
<dbReference type="Gene3D" id="3.90.550.10">
    <property type="entry name" value="Spore Coat Polysaccharide Biosynthesis Protein SpsA, Chain A"/>
    <property type="match status" value="1"/>
</dbReference>
<gene>
    <name evidence="2" type="ORF">G1H19_13555</name>
</gene>
<dbReference type="PANTHER" id="PTHR43179">
    <property type="entry name" value="RHAMNOSYLTRANSFERASE WBBL"/>
    <property type="match status" value="1"/>
</dbReference>
<keyword evidence="2" id="KW-0808">Transferase</keyword>